<comment type="caution">
    <text evidence="2">The sequence shown here is derived from an EMBL/GenBank/DDBJ whole genome shotgun (WGS) entry which is preliminary data.</text>
</comment>
<evidence type="ECO:0000313" key="3">
    <source>
        <dbReference type="Proteomes" id="UP000645828"/>
    </source>
</evidence>
<gene>
    <name evidence="2" type="ORF">NYPRO_LOCUS10783</name>
</gene>
<evidence type="ECO:0000313" key="2">
    <source>
        <dbReference type="EMBL" id="CAD7677985.1"/>
    </source>
</evidence>
<reference evidence="2" key="1">
    <citation type="submission" date="2020-12" db="EMBL/GenBank/DDBJ databases">
        <authorList>
            <consortium name="Molecular Ecology Group"/>
        </authorList>
    </citation>
    <scope>NUCLEOTIDE SEQUENCE</scope>
    <source>
        <strain evidence="2">TBG_1078</strain>
    </source>
</reference>
<keyword evidence="3" id="KW-1185">Reference proteome</keyword>
<feature type="compositionally biased region" description="Basic residues" evidence="1">
    <location>
        <begin position="122"/>
        <end position="135"/>
    </location>
</feature>
<dbReference type="AlphaFoldDB" id="A0A811YP97"/>
<proteinExistence type="predicted"/>
<feature type="compositionally biased region" description="Gly residues" evidence="1">
    <location>
        <begin position="57"/>
        <end position="68"/>
    </location>
</feature>
<protein>
    <submittedName>
        <fullName evidence="2">(raccoon dog) hypothetical protein</fullName>
    </submittedName>
</protein>
<organism evidence="2 3">
    <name type="scientific">Nyctereutes procyonoides</name>
    <name type="common">Raccoon dog</name>
    <name type="synonym">Canis procyonoides</name>
    <dbReference type="NCBI Taxonomy" id="34880"/>
    <lineage>
        <taxon>Eukaryota</taxon>
        <taxon>Metazoa</taxon>
        <taxon>Chordata</taxon>
        <taxon>Craniata</taxon>
        <taxon>Vertebrata</taxon>
        <taxon>Euteleostomi</taxon>
        <taxon>Mammalia</taxon>
        <taxon>Eutheria</taxon>
        <taxon>Laurasiatheria</taxon>
        <taxon>Carnivora</taxon>
        <taxon>Caniformia</taxon>
        <taxon>Canidae</taxon>
        <taxon>Nyctereutes</taxon>
    </lineage>
</organism>
<name>A0A811YP97_NYCPR</name>
<feature type="compositionally biased region" description="Low complexity" evidence="1">
    <location>
        <begin position="46"/>
        <end position="56"/>
    </location>
</feature>
<feature type="compositionally biased region" description="Low complexity" evidence="1">
    <location>
        <begin position="9"/>
        <end position="20"/>
    </location>
</feature>
<accession>A0A811YP97</accession>
<dbReference type="Proteomes" id="UP000645828">
    <property type="component" value="Unassembled WGS sequence"/>
</dbReference>
<feature type="compositionally biased region" description="Low complexity" evidence="1">
    <location>
        <begin position="100"/>
        <end position="114"/>
    </location>
</feature>
<sequence>MPLQTWSHGQRTPPRTTRQPPRIPPSPRGGGTHAPRPGASLSQNVALAAGAAATGSSGAGAGSRGPPGGHCCRRVLLHTRTGPARWARPEPPRLSPRRGAAAAHQASHSATHKALPGSARHAAARRPTAHLRPRVSHFSDGLTDSTAAPADPAAAAAAAAATTCLPAQHRFAPP</sequence>
<evidence type="ECO:0000256" key="1">
    <source>
        <dbReference type="SAM" id="MobiDB-lite"/>
    </source>
</evidence>
<feature type="region of interest" description="Disordered" evidence="1">
    <location>
        <begin position="1"/>
        <end position="150"/>
    </location>
</feature>
<dbReference type="EMBL" id="CAJHUB010000680">
    <property type="protein sequence ID" value="CAD7677985.1"/>
    <property type="molecule type" value="Genomic_DNA"/>
</dbReference>